<gene>
    <name evidence="2" type="ORF">EXIGLDRAFT_758471</name>
</gene>
<dbReference type="EMBL" id="KV425882">
    <property type="protein sequence ID" value="KZW04173.1"/>
    <property type="molecule type" value="Genomic_DNA"/>
</dbReference>
<feature type="region of interest" description="Disordered" evidence="1">
    <location>
        <begin position="372"/>
        <end position="524"/>
    </location>
</feature>
<feature type="compositionally biased region" description="Polar residues" evidence="1">
    <location>
        <begin position="337"/>
        <end position="351"/>
    </location>
</feature>
<evidence type="ECO:0000313" key="2">
    <source>
        <dbReference type="EMBL" id="KZW04173.1"/>
    </source>
</evidence>
<feature type="compositionally biased region" description="Low complexity" evidence="1">
    <location>
        <begin position="101"/>
        <end position="112"/>
    </location>
</feature>
<feature type="compositionally biased region" description="Low complexity" evidence="1">
    <location>
        <begin position="638"/>
        <end position="661"/>
    </location>
</feature>
<feature type="compositionally biased region" description="Low complexity" evidence="1">
    <location>
        <begin position="66"/>
        <end position="82"/>
    </location>
</feature>
<dbReference type="Proteomes" id="UP000077266">
    <property type="component" value="Unassembled WGS sequence"/>
</dbReference>
<sequence length="910" mass="97180">MPAAPKLPASYSTKSNPLTRARDGIIRATSSALHSLKKESNVQKSSNPSSRTAALGPPQQHSNPRTAPSAPSQKPQPSTSSKISLNSPTTYPLGEPRLHGTTPTASTSKPKSVANRQSFRPVGGDSSRTHGSKRISQSSTLSTNAIRRPDAYPITAPKPTTQRTSTFSPTHSLATSTFPASDFQQPNASSSRSGGPSKRTTAPQPPLTSNPSSLPASTRQDRRRSGVGTQKSTSSRTKPPAPTKISTHSPPIVEHVSGPSRRNSTVLSGLPLSSAHSTPSIPATTTPPRLPVPSPPGSKPRRDRTSMSQSAPSSTLTSSGAHPPPSRIPRPVPSHSQAVQLQPFAGSSSLMRSPPSLNLAGLAQPVAAVEEERMEIDNSARPVADLPVIQLQGSASDVSTPTTQSDPPTSSPSHSNSSASASSLAGNLSFGEPRESVPTSSLDGRRRRLRAQPRRQERAREFQRLRAQRKTVSDNSDDDDVQMVAAGKRRRKGVETGRAFKRTRSSSPSSNSDSESAPYEGRAKHLAAAAATRIEIPGKVPMSRVLELEENMDSIVIGSHPAKGRGQGQNGGENERVGESESEDDEDQDCMDLNVDVTLRAASPTPSDATVRALSQSSITLEEKMDVDDASVEEVGMHPHSTSPPNASSSSSPPSARSHLATTRPQAAHMAEPPTYEPPALKRLSDLVITFETLAVQYNKLQGRIATAKVQGAPVVYGSNIRPWEFGEALAACVGFKDALIIGRWTDGEALFMCLDNADKLHVFPACALSLFYRLSTSPAFYNTYSVSLGDTLTDKQIDALISGSQFQAVVLRIIITGVNNAAIFKLKKLLLKVPNLDKIVFASSVACSDWEVVSGVQRPTLAIRDVVHFLKHAVEFSGRPLLEFEHLELNGLTDYADILSDIARRVRIT</sequence>
<feature type="compositionally biased region" description="Polar residues" evidence="1">
    <location>
        <begin position="158"/>
        <end position="202"/>
    </location>
</feature>
<feature type="compositionally biased region" description="Pro residues" evidence="1">
    <location>
        <begin position="322"/>
        <end position="332"/>
    </location>
</feature>
<feature type="region of interest" description="Disordered" evidence="1">
    <location>
        <begin position="558"/>
        <end position="588"/>
    </location>
</feature>
<reference evidence="2 3" key="1">
    <citation type="journal article" date="2016" name="Mol. Biol. Evol.">
        <title>Comparative Genomics of Early-Diverging Mushroom-Forming Fungi Provides Insights into the Origins of Lignocellulose Decay Capabilities.</title>
        <authorList>
            <person name="Nagy L.G."/>
            <person name="Riley R."/>
            <person name="Tritt A."/>
            <person name="Adam C."/>
            <person name="Daum C."/>
            <person name="Floudas D."/>
            <person name="Sun H."/>
            <person name="Yadav J.S."/>
            <person name="Pangilinan J."/>
            <person name="Larsson K.H."/>
            <person name="Matsuura K."/>
            <person name="Barry K."/>
            <person name="Labutti K."/>
            <person name="Kuo R."/>
            <person name="Ohm R.A."/>
            <person name="Bhattacharya S.S."/>
            <person name="Shirouzu T."/>
            <person name="Yoshinaga Y."/>
            <person name="Martin F.M."/>
            <person name="Grigoriev I.V."/>
            <person name="Hibbett D.S."/>
        </authorList>
    </citation>
    <scope>NUCLEOTIDE SEQUENCE [LARGE SCALE GENOMIC DNA]</scope>
    <source>
        <strain evidence="2 3">HHB12029</strain>
    </source>
</reference>
<feature type="compositionally biased region" description="Polar residues" evidence="1">
    <location>
        <begin position="134"/>
        <end position="145"/>
    </location>
</feature>
<accession>A0A165QWR1</accession>
<organism evidence="2 3">
    <name type="scientific">Exidia glandulosa HHB12029</name>
    <dbReference type="NCBI Taxonomy" id="1314781"/>
    <lineage>
        <taxon>Eukaryota</taxon>
        <taxon>Fungi</taxon>
        <taxon>Dikarya</taxon>
        <taxon>Basidiomycota</taxon>
        <taxon>Agaricomycotina</taxon>
        <taxon>Agaricomycetes</taxon>
        <taxon>Auriculariales</taxon>
        <taxon>Exidiaceae</taxon>
        <taxon>Exidia</taxon>
    </lineage>
</organism>
<feature type="compositionally biased region" description="Low complexity" evidence="1">
    <location>
        <begin position="306"/>
        <end position="319"/>
    </location>
</feature>
<evidence type="ECO:0000256" key="1">
    <source>
        <dbReference type="SAM" id="MobiDB-lite"/>
    </source>
</evidence>
<feature type="region of interest" description="Disordered" evidence="1">
    <location>
        <begin position="600"/>
        <end position="678"/>
    </location>
</feature>
<protein>
    <submittedName>
        <fullName evidence="2">Uncharacterized protein</fullName>
    </submittedName>
</protein>
<feature type="compositionally biased region" description="Basic and acidic residues" evidence="1">
    <location>
        <begin position="454"/>
        <end position="464"/>
    </location>
</feature>
<feature type="compositionally biased region" description="Polar residues" evidence="1">
    <location>
        <begin position="209"/>
        <end position="218"/>
    </location>
</feature>
<feature type="compositionally biased region" description="Low complexity" evidence="1">
    <location>
        <begin position="273"/>
        <end position="287"/>
    </location>
</feature>
<name>A0A165QWR1_EXIGL</name>
<feature type="compositionally biased region" description="Low complexity" evidence="1">
    <location>
        <begin position="396"/>
        <end position="423"/>
    </location>
</feature>
<dbReference type="AlphaFoldDB" id="A0A165QWR1"/>
<evidence type="ECO:0000313" key="3">
    <source>
        <dbReference type="Proteomes" id="UP000077266"/>
    </source>
</evidence>
<feature type="compositionally biased region" description="Low complexity" evidence="1">
    <location>
        <begin position="505"/>
        <end position="516"/>
    </location>
</feature>
<feature type="region of interest" description="Disordered" evidence="1">
    <location>
        <begin position="1"/>
        <end position="357"/>
    </location>
</feature>
<feature type="compositionally biased region" description="Polar residues" evidence="1">
    <location>
        <begin position="227"/>
        <end position="237"/>
    </location>
</feature>
<keyword evidence="3" id="KW-1185">Reference proteome</keyword>
<feature type="compositionally biased region" description="Polar residues" evidence="1">
    <location>
        <begin position="42"/>
        <end position="52"/>
    </location>
</feature>
<proteinExistence type="predicted"/>
<feature type="compositionally biased region" description="Polar residues" evidence="1">
    <location>
        <begin position="604"/>
        <end position="620"/>
    </location>
</feature>
<dbReference type="STRING" id="1314781.A0A165QWR1"/>
<feature type="compositionally biased region" description="Pro residues" evidence="1">
    <location>
        <begin position="288"/>
        <end position="298"/>
    </location>
</feature>
<dbReference type="InParanoid" id="A0A165QWR1"/>